<reference evidence="1" key="1">
    <citation type="submission" date="2022-02" db="EMBL/GenBank/DDBJ databases">
        <title>Plant Genome Project.</title>
        <authorList>
            <person name="Zhang R.-G."/>
        </authorList>
    </citation>
    <scope>NUCLEOTIDE SEQUENCE</scope>
    <source>
        <strain evidence="1">AT1</strain>
    </source>
</reference>
<comment type="caution">
    <text evidence="1">The sequence shown here is derived from an EMBL/GenBank/DDBJ whole genome shotgun (WGS) entry which is preliminary data.</text>
</comment>
<proteinExistence type="predicted"/>
<organism evidence="1 2">
    <name type="scientific">Rhododendron molle</name>
    <name type="common">Chinese azalea</name>
    <name type="synonym">Azalea mollis</name>
    <dbReference type="NCBI Taxonomy" id="49168"/>
    <lineage>
        <taxon>Eukaryota</taxon>
        <taxon>Viridiplantae</taxon>
        <taxon>Streptophyta</taxon>
        <taxon>Embryophyta</taxon>
        <taxon>Tracheophyta</taxon>
        <taxon>Spermatophyta</taxon>
        <taxon>Magnoliopsida</taxon>
        <taxon>eudicotyledons</taxon>
        <taxon>Gunneridae</taxon>
        <taxon>Pentapetalae</taxon>
        <taxon>asterids</taxon>
        <taxon>Ericales</taxon>
        <taxon>Ericaceae</taxon>
        <taxon>Ericoideae</taxon>
        <taxon>Rhodoreae</taxon>
        <taxon>Rhododendron</taxon>
    </lineage>
</organism>
<dbReference type="Proteomes" id="UP001062846">
    <property type="component" value="Chromosome 10"/>
</dbReference>
<name>A0ACC0M738_RHOML</name>
<protein>
    <submittedName>
        <fullName evidence="1">Uncharacterized protein</fullName>
    </submittedName>
</protein>
<gene>
    <name evidence="1" type="ORF">RHMOL_Rhmol10G0253700</name>
</gene>
<evidence type="ECO:0000313" key="1">
    <source>
        <dbReference type="EMBL" id="KAI8536394.1"/>
    </source>
</evidence>
<keyword evidence="2" id="KW-1185">Reference proteome</keyword>
<dbReference type="EMBL" id="CM046397">
    <property type="protein sequence ID" value="KAI8536394.1"/>
    <property type="molecule type" value="Genomic_DNA"/>
</dbReference>
<evidence type="ECO:0000313" key="2">
    <source>
        <dbReference type="Proteomes" id="UP001062846"/>
    </source>
</evidence>
<sequence length="72" mass="6722">MVDKVGISALGSGVRVGKVGRAFGSVGGGAGASGGKVALGAVGIAGRGGTVTFSTDGIASCACNRWRAAAIV</sequence>
<accession>A0ACC0M738</accession>